<reference evidence="2" key="4">
    <citation type="submission" date="2024-09" db="EMBL/GenBank/DDBJ databases">
        <authorList>
            <person name="Sun Q."/>
            <person name="Mori K."/>
        </authorList>
    </citation>
    <scope>NUCLEOTIDE SEQUENCE</scope>
    <source>
        <strain evidence="2">KCTC 62575</strain>
    </source>
</reference>
<dbReference type="AlphaFoldDB" id="A0A371YSE5"/>
<keyword evidence="1" id="KW-0812">Transmembrane</keyword>
<feature type="transmembrane region" description="Helical" evidence="1">
    <location>
        <begin position="15"/>
        <end position="37"/>
    </location>
</feature>
<organism evidence="3 4">
    <name type="scientific">Acinetobacter sichuanensis</name>
    <dbReference type="NCBI Taxonomy" id="2136183"/>
    <lineage>
        <taxon>Bacteria</taxon>
        <taxon>Pseudomonadati</taxon>
        <taxon>Pseudomonadota</taxon>
        <taxon>Gammaproteobacteria</taxon>
        <taxon>Moraxellales</taxon>
        <taxon>Moraxellaceae</taxon>
        <taxon>Acinetobacter</taxon>
    </lineage>
</organism>
<reference evidence="5" key="3">
    <citation type="journal article" date="2019" name="Int. J. Syst. Evol. Microbiol.">
        <title>The Global Catalogue of Microorganisms (GCM) 10K type strain sequencing project: providing services to taxonomists for standard genome sequencing and annotation.</title>
        <authorList>
            <consortium name="The Broad Institute Genomics Platform"/>
            <consortium name="The Broad Institute Genome Sequencing Center for Infectious Disease"/>
            <person name="Wu L."/>
            <person name="Ma J."/>
        </authorList>
    </citation>
    <scope>NUCLEOTIDE SEQUENCE [LARGE SCALE GENOMIC DNA]</scope>
    <source>
        <strain evidence="5">KCTC 62575</strain>
    </source>
</reference>
<dbReference type="EMBL" id="PYIX02000007">
    <property type="protein sequence ID" value="RFC84391.1"/>
    <property type="molecule type" value="Genomic_DNA"/>
</dbReference>
<reference evidence="3 4" key="2">
    <citation type="submission" date="2018-08" db="EMBL/GenBank/DDBJ databases">
        <title>The draft genome of Acinetobacter sichuanensis strain WCHAc060041.</title>
        <authorList>
            <person name="Qin J."/>
            <person name="Feng Y."/>
            <person name="Zong Z."/>
        </authorList>
    </citation>
    <scope>NUCLEOTIDE SEQUENCE [LARGE SCALE GENOMIC DNA]</scope>
    <source>
        <strain evidence="3 4">WCHAc060041</strain>
    </source>
</reference>
<proteinExistence type="predicted"/>
<keyword evidence="5" id="KW-1185">Reference proteome</keyword>
<gene>
    <name evidence="2" type="ORF">ACFODO_05535</name>
    <name evidence="3" type="ORF">C9E89_006895</name>
</gene>
<evidence type="ECO:0000313" key="4">
    <source>
        <dbReference type="Proteomes" id="UP000240957"/>
    </source>
</evidence>
<evidence type="ECO:0000313" key="5">
    <source>
        <dbReference type="Proteomes" id="UP001595455"/>
    </source>
</evidence>
<accession>A0A371YSE5</accession>
<evidence type="ECO:0000256" key="1">
    <source>
        <dbReference type="SAM" id="Phobius"/>
    </source>
</evidence>
<dbReference type="Proteomes" id="UP001595455">
    <property type="component" value="Unassembled WGS sequence"/>
</dbReference>
<protein>
    <submittedName>
        <fullName evidence="3">Uncharacterized protein</fullName>
    </submittedName>
</protein>
<reference evidence="2" key="1">
    <citation type="journal article" date="2014" name="Int. J. Syst. Evol. Microbiol.">
        <title>Complete genome of a new Firmicutes species belonging to the dominant human colonic microbiota ('Ruminococcus bicirculans') reveals two chromosomes and a selective capacity to utilize plant glucans.</title>
        <authorList>
            <consortium name="NISC Comparative Sequencing Program"/>
            <person name="Wegmann U."/>
            <person name="Louis P."/>
            <person name="Goesmann A."/>
            <person name="Henrissat B."/>
            <person name="Duncan S.H."/>
            <person name="Flint H.J."/>
        </authorList>
    </citation>
    <scope>NUCLEOTIDE SEQUENCE</scope>
    <source>
        <strain evidence="2">KCTC 62575</strain>
    </source>
</reference>
<comment type="caution">
    <text evidence="3">The sequence shown here is derived from an EMBL/GenBank/DDBJ whole genome shotgun (WGS) entry which is preliminary data.</text>
</comment>
<sequence>MTQTHSTVPKSKKKLFMLLSLGIIIPVLLIVIAFVAIKNDAENQKEYDRIRQEQAARIELKKQQQEQQTIHESHSE</sequence>
<keyword evidence="1" id="KW-0472">Membrane</keyword>
<dbReference type="EMBL" id="JBHRSF010000008">
    <property type="protein sequence ID" value="MFC2994745.1"/>
    <property type="molecule type" value="Genomic_DNA"/>
</dbReference>
<evidence type="ECO:0000313" key="3">
    <source>
        <dbReference type="EMBL" id="RFC84391.1"/>
    </source>
</evidence>
<evidence type="ECO:0000313" key="2">
    <source>
        <dbReference type="EMBL" id="MFC2994745.1"/>
    </source>
</evidence>
<keyword evidence="1" id="KW-1133">Transmembrane helix</keyword>
<name>A0A371YSE5_9GAMM</name>
<dbReference type="Proteomes" id="UP000240957">
    <property type="component" value="Unassembled WGS sequence"/>
</dbReference>
<dbReference type="RefSeq" id="WP_107007518.1">
    <property type="nucleotide sequence ID" value="NZ_JAVIDQ010000004.1"/>
</dbReference>